<dbReference type="Pfam" id="PF02719">
    <property type="entry name" value="Polysacc_synt_2"/>
    <property type="match status" value="1"/>
</dbReference>
<proteinExistence type="inferred from homology"/>
<dbReference type="InterPro" id="IPR036291">
    <property type="entry name" value="NAD(P)-bd_dom_sf"/>
</dbReference>
<dbReference type="Proteomes" id="UP000280881">
    <property type="component" value="Unassembled WGS sequence"/>
</dbReference>
<organism evidence="3 4">
    <name type="scientific">Thermovibrio guaymasensis</name>
    <dbReference type="NCBI Taxonomy" id="240167"/>
    <lineage>
        <taxon>Bacteria</taxon>
        <taxon>Pseudomonadati</taxon>
        <taxon>Aquificota</taxon>
        <taxon>Aquificia</taxon>
        <taxon>Desulfurobacteriales</taxon>
        <taxon>Desulfurobacteriaceae</taxon>
        <taxon>Thermovibrio</taxon>
    </lineage>
</organism>
<comment type="similarity">
    <text evidence="1">Belongs to the polysaccharide synthase family.</text>
</comment>
<reference evidence="3 4" key="1">
    <citation type="submission" date="2018-10" db="EMBL/GenBank/DDBJ databases">
        <title>Genomic Encyclopedia of Type Strains, Phase IV (KMG-IV): sequencing the most valuable type-strain genomes for metagenomic binning, comparative biology and taxonomic classification.</title>
        <authorList>
            <person name="Goeker M."/>
        </authorList>
    </citation>
    <scope>NUCLEOTIDE SEQUENCE [LARGE SCALE GENOMIC DNA]</scope>
    <source>
        <strain evidence="3 4">DSM 15521</strain>
    </source>
</reference>
<dbReference type="InterPro" id="IPR003869">
    <property type="entry name" value="Polysac_CapD-like"/>
</dbReference>
<evidence type="ECO:0000256" key="1">
    <source>
        <dbReference type="ARBA" id="ARBA00007430"/>
    </source>
</evidence>
<comment type="caution">
    <text evidence="3">The sequence shown here is derived from an EMBL/GenBank/DDBJ whole genome shotgun (WGS) entry which is preliminary data.</text>
</comment>
<gene>
    <name evidence="3" type="ORF">C7457_0927</name>
</gene>
<evidence type="ECO:0000313" key="3">
    <source>
        <dbReference type="EMBL" id="RKQ64037.1"/>
    </source>
</evidence>
<dbReference type="EMBL" id="RBIE01000001">
    <property type="protein sequence ID" value="RKQ64037.1"/>
    <property type="molecule type" value="Genomic_DNA"/>
</dbReference>
<dbReference type="InterPro" id="IPR051203">
    <property type="entry name" value="Polysaccharide_Synthase-Rel"/>
</dbReference>
<dbReference type="SUPFAM" id="SSF51735">
    <property type="entry name" value="NAD(P)-binding Rossmann-fold domains"/>
    <property type="match status" value="1"/>
</dbReference>
<dbReference type="RefSeq" id="WP_245939582.1">
    <property type="nucleotide sequence ID" value="NZ_RBIE01000001.1"/>
</dbReference>
<dbReference type="NCBIfam" id="TIGR03589">
    <property type="entry name" value="PseB"/>
    <property type="match status" value="1"/>
</dbReference>
<dbReference type="PANTHER" id="PTHR43318">
    <property type="entry name" value="UDP-N-ACETYLGLUCOSAMINE 4,6-DEHYDRATASE"/>
    <property type="match status" value="1"/>
</dbReference>
<dbReference type="AlphaFoldDB" id="A0A420W9Q6"/>
<dbReference type="PANTHER" id="PTHR43318:SF2">
    <property type="entry name" value="UDP-N-ACETYLGLUCOSAMINE 4,6-DEHYDRATASE (INVERTING)"/>
    <property type="match status" value="1"/>
</dbReference>
<evidence type="ECO:0000259" key="2">
    <source>
        <dbReference type="Pfam" id="PF02719"/>
    </source>
</evidence>
<sequence>MSIDNKVILITGGTGSFGKAFAKKILEDFNPKKVIIYSRDEYKQYWMQQEFKKHIEKLRFFIGDVRDKERLYRAFDGVDIVIHAAALKHVPLMEYNPIEAVKTNIYGAENVINAAIDRGVEKVVALSTDKAVNPINLYGATKLVADKLFIAANAYAGGKKTSFSIVRYGNVAGSRGSVIPFFMSLVNKGKKELPITDFRMTRFWITLEEGVALVLRALKDSLGGEIFVAKIPSFRIVDLAKAICPDCKLVKVGIRPGEKLHEIMITEEDARTTYDFGDYYVIYPSINWKKKSGAFTKGAKKVPEGFKYSSDRNEKWLSIEELKEKLELLKRNIKF</sequence>
<keyword evidence="4" id="KW-1185">Reference proteome</keyword>
<feature type="domain" description="Polysaccharide biosynthesis protein CapD-like" evidence="2">
    <location>
        <begin position="8"/>
        <end position="282"/>
    </location>
</feature>
<dbReference type="CDD" id="cd05237">
    <property type="entry name" value="UDP_invert_4-6DH_SDR_e"/>
    <property type="match status" value="1"/>
</dbReference>
<protein>
    <submittedName>
        <fullName evidence="3">UDP-N-acetylglucosamine 4,6-dehydratase (Inverting)</fullName>
    </submittedName>
</protein>
<dbReference type="InterPro" id="IPR020025">
    <property type="entry name" value="PseB"/>
</dbReference>
<name>A0A420W9Q6_9BACT</name>
<accession>A0A420W9Q6</accession>
<dbReference type="Gene3D" id="3.40.50.720">
    <property type="entry name" value="NAD(P)-binding Rossmann-like Domain"/>
    <property type="match status" value="1"/>
</dbReference>
<evidence type="ECO:0000313" key="4">
    <source>
        <dbReference type="Proteomes" id="UP000280881"/>
    </source>
</evidence>